<protein>
    <recommendedName>
        <fullName evidence="2">FecR protein domain-containing protein</fullName>
    </recommendedName>
</protein>
<dbReference type="AlphaFoldDB" id="A0A515EVI4"/>
<dbReference type="InterPro" id="IPR006860">
    <property type="entry name" value="FecR"/>
</dbReference>
<reference evidence="4" key="2">
    <citation type="journal article" date="2020" name="Int. J. Syst. Evol. Microbiol.">
        <title>Genomic insights into a novel species Rhodoferax aquaticus sp. nov., isolated from freshwater.</title>
        <authorList>
            <person name="Li T."/>
            <person name="Zhuo Y."/>
            <person name="Jin C.Z."/>
            <person name="Wu X."/>
            <person name="Ko S.R."/>
            <person name="Jin F.J."/>
            <person name="Ahn C.Y."/>
            <person name="Oh H.M."/>
            <person name="Lee H.G."/>
            <person name="Jin L."/>
        </authorList>
    </citation>
    <scope>NUCLEOTIDE SEQUENCE [LARGE SCALE GENOMIC DNA]</scope>
    <source>
        <strain evidence="4">Gr-4</strain>
    </source>
</reference>
<feature type="domain" description="FecR protein" evidence="2">
    <location>
        <begin position="65"/>
        <end position="153"/>
    </location>
</feature>
<accession>A0A515EVI4</accession>
<evidence type="ECO:0000313" key="3">
    <source>
        <dbReference type="EMBL" id="QDL56695.1"/>
    </source>
</evidence>
<feature type="chain" id="PRO_5021866878" description="FecR protein domain-containing protein" evidence="1">
    <location>
        <begin position="26"/>
        <end position="156"/>
    </location>
</feature>
<dbReference type="PANTHER" id="PTHR38731">
    <property type="entry name" value="LIPL45-RELATED LIPOPROTEIN-RELATED"/>
    <property type="match status" value="1"/>
</dbReference>
<evidence type="ECO:0000256" key="1">
    <source>
        <dbReference type="SAM" id="SignalP"/>
    </source>
</evidence>
<keyword evidence="4" id="KW-1185">Reference proteome</keyword>
<reference evidence="4" key="1">
    <citation type="submission" date="2019-02" db="EMBL/GenBank/DDBJ databases">
        <title>Complete genome sequence of Rhodoferax sp. Gr-4.</title>
        <authorList>
            <person name="Jin L."/>
        </authorList>
    </citation>
    <scope>NUCLEOTIDE SEQUENCE [LARGE SCALE GENOMIC DNA]</scope>
    <source>
        <strain evidence="4">Gr-4</strain>
    </source>
</reference>
<keyword evidence="1" id="KW-0732">Signal</keyword>
<dbReference type="Proteomes" id="UP000317365">
    <property type="component" value="Chromosome"/>
</dbReference>
<organism evidence="3 4">
    <name type="scientific">Rhodoferax aquaticus</name>
    <dbReference type="NCBI Taxonomy" id="2527691"/>
    <lineage>
        <taxon>Bacteria</taxon>
        <taxon>Pseudomonadati</taxon>
        <taxon>Pseudomonadota</taxon>
        <taxon>Betaproteobacteria</taxon>
        <taxon>Burkholderiales</taxon>
        <taxon>Comamonadaceae</taxon>
        <taxon>Rhodoferax</taxon>
    </lineage>
</organism>
<dbReference type="KEGG" id="rhg:EXZ61_06205"/>
<dbReference type="Pfam" id="PF04773">
    <property type="entry name" value="FecR"/>
    <property type="match status" value="1"/>
</dbReference>
<evidence type="ECO:0000259" key="2">
    <source>
        <dbReference type="Pfam" id="PF04773"/>
    </source>
</evidence>
<sequence length="156" mass="16676">MQIHRPLWRALGLVALALAPILSQAQQAAPEPVGYVKTVTGEAWVSTQGARVKAEPGTAILMGSRLKTEKESSLGVTFKDNTVMSFGPTTELTVDEYLYAPAQNSLRLDVSLIKGTLNYISGVIAKLRPEAVSVKTPAGIIGVRGTQFVARVEEAQ</sequence>
<proteinExistence type="predicted"/>
<dbReference type="EMBL" id="CP036282">
    <property type="protein sequence ID" value="QDL56695.1"/>
    <property type="molecule type" value="Genomic_DNA"/>
</dbReference>
<gene>
    <name evidence="3" type="ORF">EXZ61_06205</name>
</gene>
<evidence type="ECO:0000313" key="4">
    <source>
        <dbReference type="Proteomes" id="UP000317365"/>
    </source>
</evidence>
<name>A0A515EVI4_9BURK</name>
<feature type="signal peptide" evidence="1">
    <location>
        <begin position="1"/>
        <end position="25"/>
    </location>
</feature>